<evidence type="ECO:0000256" key="2">
    <source>
        <dbReference type="ARBA" id="ARBA00022692"/>
    </source>
</evidence>
<dbReference type="PROSITE" id="PS50920">
    <property type="entry name" value="SOLCAR"/>
    <property type="match status" value="1"/>
</dbReference>
<feature type="repeat" description="Solcar" evidence="4">
    <location>
        <begin position="167"/>
        <end position="260"/>
    </location>
</feature>
<comment type="similarity">
    <text evidence="5">Belongs to the mitochondrial carrier (TC 2.A.29) family.</text>
</comment>
<dbReference type="HOGENOM" id="CLU_805308_0_0_1"/>
<dbReference type="PANTHER" id="PTHR46982">
    <property type="entry name" value="CITRATE/OXOGLUTARATE CARRIER PROTEIN"/>
    <property type="match status" value="1"/>
</dbReference>
<dbReference type="GO" id="GO:0005739">
    <property type="term" value="C:mitochondrion"/>
    <property type="evidence" value="ECO:0007669"/>
    <property type="project" value="TreeGrafter"/>
</dbReference>
<keyword evidence="3 4" id="KW-0472">Membrane</keyword>
<keyword evidence="2 4" id="KW-0812">Transmembrane</keyword>
<dbReference type="GO" id="GO:0005371">
    <property type="term" value="F:tricarboxylate secondary active transmembrane transporter activity"/>
    <property type="evidence" value="ECO:0007669"/>
    <property type="project" value="TreeGrafter"/>
</dbReference>
<dbReference type="SUPFAM" id="SSF103506">
    <property type="entry name" value="Mitochondrial carrier"/>
    <property type="match status" value="1"/>
</dbReference>
<organism evidence="6">
    <name type="scientific">Albugo laibachii Nc14</name>
    <dbReference type="NCBI Taxonomy" id="890382"/>
    <lineage>
        <taxon>Eukaryota</taxon>
        <taxon>Sar</taxon>
        <taxon>Stramenopiles</taxon>
        <taxon>Oomycota</taxon>
        <taxon>Peronosporomycetes</taxon>
        <taxon>Albuginales</taxon>
        <taxon>Albuginaceae</taxon>
        <taxon>Albugo</taxon>
    </lineage>
</organism>
<protein>
    <submittedName>
        <fullName evidence="6">Mitochondrial Carrier (MC) Family putative</fullName>
    </submittedName>
</protein>
<sequence>MRAFYPVIGWHICSQMECLTTSNKPNPRFADCFLPPINANPLQRTSNNRNRNPFAALACRARSSQRQHEPLENPQVKLVIGAGVTLAFEFAVGHFFEFIKIMKQTNPHRSYAQLMKDIIHSKGILGIWDGFVPWGAIQSIAKGSVFSWGHAVTKKTLIPYAEDGRISIQAIEIIAGGAGGGFQGLVLSPTLLLKTRVMTDPIFRNRMTALETCKKSLSIGMKVIQNEGIGALMKGSAVFSMKRVADWSTRFFFSVMCEEYLYKRDDPNRKLTNGQKVTASLLGGVLSSISTIPIDVMVAQIQQASKAGTRVSIIETMREQIRQGGIRQVAGFATSGLMVRVAHVSLTTVIMKTATSIVYEAYDTN</sequence>
<name>F0W499_9STRA</name>
<dbReference type="PANTHER" id="PTHR46982:SF1">
    <property type="entry name" value="CITRATE_OXOGLUTARATE CARRIER PROTEIN"/>
    <property type="match status" value="1"/>
</dbReference>
<dbReference type="EMBL" id="FR824061">
    <property type="protein sequence ID" value="CCA15915.1"/>
    <property type="molecule type" value="Genomic_DNA"/>
</dbReference>
<evidence type="ECO:0000256" key="4">
    <source>
        <dbReference type="PROSITE-ProRule" id="PRU00282"/>
    </source>
</evidence>
<proteinExistence type="inferred from homology"/>
<evidence type="ECO:0000256" key="3">
    <source>
        <dbReference type="ARBA" id="ARBA00023136"/>
    </source>
</evidence>
<evidence type="ECO:0000313" key="6">
    <source>
        <dbReference type="EMBL" id="CCA15915.1"/>
    </source>
</evidence>
<reference evidence="6" key="2">
    <citation type="submission" date="2011-02" db="EMBL/GenBank/DDBJ databases">
        <authorList>
            <person name="MacLean D."/>
        </authorList>
    </citation>
    <scope>NUCLEOTIDE SEQUENCE</scope>
</reference>
<dbReference type="InterPro" id="IPR023395">
    <property type="entry name" value="MCP_dom_sf"/>
</dbReference>
<accession>F0W499</accession>
<dbReference type="GO" id="GO:0016020">
    <property type="term" value="C:membrane"/>
    <property type="evidence" value="ECO:0007669"/>
    <property type="project" value="UniProtKB-SubCell"/>
</dbReference>
<evidence type="ECO:0000256" key="5">
    <source>
        <dbReference type="RuleBase" id="RU000488"/>
    </source>
</evidence>
<dbReference type="GO" id="GO:0006843">
    <property type="term" value="P:mitochondrial citrate transmembrane transport"/>
    <property type="evidence" value="ECO:0007669"/>
    <property type="project" value="TreeGrafter"/>
</dbReference>
<dbReference type="Gene3D" id="1.50.40.10">
    <property type="entry name" value="Mitochondrial carrier domain"/>
    <property type="match status" value="1"/>
</dbReference>
<comment type="subcellular location">
    <subcellularLocation>
        <location evidence="1">Membrane</location>
        <topology evidence="1">Multi-pass membrane protein</topology>
    </subcellularLocation>
</comment>
<evidence type="ECO:0000256" key="1">
    <source>
        <dbReference type="ARBA" id="ARBA00004141"/>
    </source>
</evidence>
<dbReference type="AlphaFoldDB" id="F0W499"/>
<dbReference type="Pfam" id="PF00153">
    <property type="entry name" value="Mito_carr"/>
    <property type="match status" value="2"/>
</dbReference>
<dbReference type="InterPro" id="IPR018108">
    <property type="entry name" value="MCP_transmembrane"/>
</dbReference>
<reference evidence="6" key="1">
    <citation type="journal article" date="2011" name="PLoS Biol.">
        <title>Gene gain and loss during evolution of obligate parasitism in the white rust pathogen of Arabidopsis thaliana.</title>
        <authorList>
            <person name="Kemen E."/>
            <person name="Gardiner A."/>
            <person name="Schultz-Larsen T."/>
            <person name="Kemen A.C."/>
            <person name="Balmuth A.L."/>
            <person name="Robert-Seilaniantz A."/>
            <person name="Bailey K."/>
            <person name="Holub E."/>
            <person name="Studholme D.J."/>
            <person name="Maclean D."/>
            <person name="Jones J.D."/>
        </authorList>
    </citation>
    <scope>NUCLEOTIDE SEQUENCE</scope>
</reference>
<gene>
    <name evidence="6" type="primary">AlNc14C16G1773</name>
    <name evidence="6" type="ORF">ALNC14_020580</name>
</gene>
<dbReference type="GO" id="GO:0015742">
    <property type="term" value="P:alpha-ketoglutarate transport"/>
    <property type="evidence" value="ECO:0007669"/>
    <property type="project" value="TreeGrafter"/>
</dbReference>
<keyword evidence="5" id="KW-0813">Transport</keyword>
<dbReference type="InterPro" id="IPR053017">
    <property type="entry name" value="Mito_Cit/Oxoglu_Carrier"/>
</dbReference>